<evidence type="ECO:0000313" key="5">
    <source>
        <dbReference type="EMBL" id="KDE39980.1"/>
    </source>
</evidence>
<reference evidence="5 6" key="1">
    <citation type="journal article" date="2005" name="Int. J. Syst. Evol. Microbiol.">
        <title>Nitrincola lacisaponensis gen. nov., sp. nov., a novel alkaliphilic bacterium isolated from an alkaline, saline lake.</title>
        <authorList>
            <person name="Dimitriu P.A."/>
            <person name="Shukla S.K."/>
            <person name="Conradt J."/>
            <person name="Marquez M.C."/>
            <person name="Ventosa A."/>
            <person name="Maglia A."/>
            <person name="Peyton B.M."/>
            <person name="Pinkart H.C."/>
            <person name="Mormile M.R."/>
        </authorList>
    </citation>
    <scope>NUCLEOTIDE SEQUENCE [LARGE SCALE GENOMIC DNA]</scope>
    <source>
        <strain evidence="5 6">4CA</strain>
    </source>
</reference>
<proteinExistence type="predicted"/>
<dbReference type="EMBL" id="JMSZ01000021">
    <property type="protein sequence ID" value="KDE39980.1"/>
    <property type="molecule type" value="Genomic_DNA"/>
</dbReference>
<evidence type="ECO:0000256" key="1">
    <source>
        <dbReference type="ARBA" id="ARBA00022448"/>
    </source>
</evidence>
<dbReference type="SUPFAM" id="SSF52540">
    <property type="entry name" value="P-loop containing nucleoside triphosphate hydrolases"/>
    <property type="match status" value="1"/>
</dbReference>
<dbReference type="PROSITE" id="PS50893">
    <property type="entry name" value="ABC_TRANSPORTER_2"/>
    <property type="match status" value="1"/>
</dbReference>
<dbReference type="AlphaFoldDB" id="A0A063Y4E0"/>
<name>A0A063Y4E0_9GAMM</name>
<dbReference type="Pfam" id="PF00005">
    <property type="entry name" value="ABC_tran"/>
    <property type="match status" value="1"/>
</dbReference>
<evidence type="ECO:0000259" key="4">
    <source>
        <dbReference type="PROSITE" id="PS50893"/>
    </source>
</evidence>
<keyword evidence="6" id="KW-1185">Reference proteome</keyword>
<dbReference type="InterPro" id="IPR003593">
    <property type="entry name" value="AAA+_ATPase"/>
</dbReference>
<comment type="caution">
    <text evidence="5">The sequence shown here is derived from an EMBL/GenBank/DDBJ whole genome shotgun (WGS) entry which is preliminary data.</text>
</comment>
<dbReference type="Proteomes" id="UP000027318">
    <property type="component" value="Unassembled WGS sequence"/>
</dbReference>
<protein>
    <submittedName>
        <fullName evidence="5">Manganese transport system ATP-binding protein mntA</fullName>
    </submittedName>
</protein>
<evidence type="ECO:0000256" key="3">
    <source>
        <dbReference type="ARBA" id="ARBA00022840"/>
    </source>
</evidence>
<dbReference type="OrthoDB" id="9780942at2"/>
<dbReference type="InterPro" id="IPR050153">
    <property type="entry name" value="Metal_Ion_Import_ABC"/>
</dbReference>
<dbReference type="GO" id="GO:0005524">
    <property type="term" value="F:ATP binding"/>
    <property type="evidence" value="ECO:0007669"/>
    <property type="project" value="UniProtKB-KW"/>
</dbReference>
<dbReference type="SMART" id="SM00382">
    <property type="entry name" value="AAA"/>
    <property type="match status" value="1"/>
</dbReference>
<evidence type="ECO:0000256" key="2">
    <source>
        <dbReference type="ARBA" id="ARBA00022741"/>
    </source>
</evidence>
<dbReference type="RefSeq" id="WP_036546141.1">
    <property type="nucleotide sequence ID" value="NZ_JMSZ01000021.1"/>
</dbReference>
<sequence>MMGPAIEVQSLSLQLNRVVLLEPISAMFKPGRLHAISGPNGAGKSSFIKCLLGLMPHTGQVLRHWSGRPGQIAYVPQQSAFEASLPVTIEEFMLTSITRWPLFFKRRDAHLQRIDELLQRVGLASKRHLRLGQLSGGERQRLLFAQALERQSLLWCIDEPMTGLDQAGQLSMTAEIAQLRDQGATVFVVHHDMEWIQQYADELWIIEGGLAQHRMVSRKQSSLIAEACA</sequence>
<accession>A0A063Y4E0</accession>
<dbReference type="PROSITE" id="PS00211">
    <property type="entry name" value="ABC_TRANSPORTER_1"/>
    <property type="match status" value="1"/>
</dbReference>
<dbReference type="GO" id="GO:0016887">
    <property type="term" value="F:ATP hydrolysis activity"/>
    <property type="evidence" value="ECO:0007669"/>
    <property type="project" value="InterPro"/>
</dbReference>
<keyword evidence="1" id="KW-0813">Transport</keyword>
<dbReference type="STRING" id="267850.ADINL_1617"/>
<feature type="domain" description="ABC transporter" evidence="4">
    <location>
        <begin position="6"/>
        <end position="229"/>
    </location>
</feature>
<organism evidence="5 6">
    <name type="scientific">Nitrincola lacisaponensis</name>
    <dbReference type="NCBI Taxonomy" id="267850"/>
    <lineage>
        <taxon>Bacteria</taxon>
        <taxon>Pseudomonadati</taxon>
        <taxon>Pseudomonadota</taxon>
        <taxon>Gammaproteobacteria</taxon>
        <taxon>Oceanospirillales</taxon>
        <taxon>Oceanospirillaceae</taxon>
        <taxon>Nitrincola</taxon>
    </lineage>
</organism>
<dbReference type="PANTHER" id="PTHR42734:SF7">
    <property type="entry name" value="ATP-BINDING COMPONENT OF ABC TRANSPORTER-RELATED"/>
    <property type="match status" value="1"/>
</dbReference>
<dbReference type="Gene3D" id="3.40.50.300">
    <property type="entry name" value="P-loop containing nucleotide triphosphate hydrolases"/>
    <property type="match status" value="1"/>
</dbReference>
<dbReference type="PANTHER" id="PTHR42734">
    <property type="entry name" value="METAL TRANSPORT SYSTEM ATP-BINDING PROTEIN TM_0124-RELATED"/>
    <property type="match status" value="1"/>
</dbReference>
<keyword evidence="2" id="KW-0547">Nucleotide-binding</keyword>
<dbReference type="InterPro" id="IPR017871">
    <property type="entry name" value="ABC_transporter-like_CS"/>
</dbReference>
<dbReference type="InterPro" id="IPR027417">
    <property type="entry name" value="P-loop_NTPase"/>
</dbReference>
<keyword evidence="3 5" id="KW-0067">ATP-binding</keyword>
<gene>
    <name evidence="5" type="ORF">ADINL_1617</name>
</gene>
<dbReference type="InterPro" id="IPR003439">
    <property type="entry name" value="ABC_transporter-like_ATP-bd"/>
</dbReference>
<evidence type="ECO:0000313" key="6">
    <source>
        <dbReference type="Proteomes" id="UP000027318"/>
    </source>
</evidence>